<accession>A0A2S5TBQ1</accession>
<name>A0A2S5TBQ1_9GAMM</name>
<gene>
    <name evidence="2" type="ORF">C3942_18970</name>
</gene>
<dbReference type="SUPFAM" id="SSF53474">
    <property type="entry name" value="alpha/beta-Hydrolases"/>
    <property type="match status" value="1"/>
</dbReference>
<sequence length="295" mass="32618">MREIHTTLESRDGHPLAATLYEPEDTPRAAVQVNAATGVPRRYYAAYAKFLAERGFAVLTYDYRGIGQSVWPQQVSGASLRMRHWGERDLAATLDWLQARYPGLPVAAVGHSAGGQMLGLADNNHLARAALSIASQSGYWGHWPQRLRPLMAALWHVVLPGSVALFGKVPAAVMGAELPAGVALQWASWCRHPDYITHRSGQPIRQHFAAYRGPMRFYAIADDVFYAPLNAVQALAGFYRNARTEVRVLQPADHGLRQISHFGFFRPSMPGAAWQETADWLVQALRLPATHPPVP</sequence>
<protein>
    <recommendedName>
        <fullName evidence="1">Serine aminopeptidase S33 domain-containing protein</fullName>
    </recommendedName>
</protein>
<reference evidence="2 3" key="1">
    <citation type="submission" date="2018-02" db="EMBL/GenBank/DDBJ databases">
        <title>Genome sequencing of Solimonas sp. HR-BB.</title>
        <authorList>
            <person name="Lee Y."/>
            <person name="Jeon C.O."/>
        </authorList>
    </citation>
    <scope>NUCLEOTIDE SEQUENCE [LARGE SCALE GENOMIC DNA]</scope>
    <source>
        <strain evidence="2 3">HR-BB</strain>
    </source>
</reference>
<dbReference type="OrthoDB" id="9785076at2"/>
<evidence type="ECO:0000313" key="3">
    <source>
        <dbReference type="Proteomes" id="UP000238220"/>
    </source>
</evidence>
<dbReference type="InterPro" id="IPR017208">
    <property type="entry name" value="UCP037442_abhydr"/>
</dbReference>
<dbReference type="Gene3D" id="3.40.50.1820">
    <property type="entry name" value="alpha/beta hydrolase"/>
    <property type="match status" value="1"/>
</dbReference>
<comment type="caution">
    <text evidence="2">The sequence shown here is derived from an EMBL/GenBank/DDBJ whole genome shotgun (WGS) entry which is preliminary data.</text>
</comment>
<dbReference type="Pfam" id="PF12146">
    <property type="entry name" value="Hydrolase_4"/>
    <property type="match status" value="1"/>
</dbReference>
<keyword evidence="3" id="KW-1185">Reference proteome</keyword>
<dbReference type="Proteomes" id="UP000238220">
    <property type="component" value="Unassembled WGS sequence"/>
</dbReference>
<feature type="domain" description="Serine aminopeptidase S33" evidence="1">
    <location>
        <begin position="42"/>
        <end position="154"/>
    </location>
</feature>
<dbReference type="RefSeq" id="WP_104231944.1">
    <property type="nucleotide sequence ID" value="NZ_PSNW01000013.1"/>
</dbReference>
<organism evidence="2 3">
    <name type="scientific">Solimonas fluminis</name>
    <dbReference type="NCBI Taxonomy" id="2086571"/>
    <lineage>
        <taxon>Bacteria</taxon>
        <taxon>Pseudomonadati</taxon>
        <taxon>Pseudomonadota</taxon>
        <taxon>Gammaproteobacteria</taxon>
        <taxon>Nevskiales</taxon>
        <taxon>Nevskiaceae</taxon>
        <taxon>Solimonas</taxon>
    </lineage>
</organism>
<evidence type="ECO:0000259" key="1">
    <source>
        <dbReference type="Pfam" id="PF12146"/>
    </source>
</evidence>
<dbReference type="PIRSF" id="PIRSF037442">
    <property type="entry name" value="UCP037442_abhydr"/>
    <property type="match status" value="1"/>
</dbReference>
<dbReference type="AlphaFoldDB" id="A0A2S5TBQ1"/>
<evidence type="ECO:0000313" key="2">
    <source>
        <dbReference type="EMBL" id="PPE72395.1"/>
    </source>
</evidence>
<dbReference type="EMBL" id="PSNW01000013">
    <property type="protein sequence ID" value="PPE72395.1"/>
    <property type="molecule type" value="Genomic_DNA"/>
</dbReference>
<dbReference type="InterPro" id="IPR029058">
    <property type="entry name" value="AB_hydrolase_fold"/>
</dbReference>
<dbReference type="InterPro" id="IPR022742">
    <property type="entry name" value="Hydrolase_4"/>
</dbReference>
<proteinExistence type="predicted"/>